<gene>
    <name evidence="2" type="ORF">FIBSPDRAFT_1039369</name>
</gene>
<sequence length="290" mass="29834">MRSFKHALCFILGLAVSAKALATPISSRFLGLTIDGLPTDGSSGAVPTTPAADNANTLLPTRSTSLGHLTNAKRLALGLPLLPPTRRSKARRSLPSSVPTQTVTGIIQIRDATSKDILGYVIENTNNNNHLGYGDASLAIPVSFAVDPTATVSSQLDIAAVTSYAAAWPLMGGIVGLLNTDDDLKSGSSNYAYIQGTTHTPAGSPPIAASNSYPTVEDTESGIWSYDSTTGAITAQWVNTDSGLPPTSIMSVAASNALVITGDTTAFAKSFATSTLVTFTLVAAQAPTPP</sequence>
<dbReference type="Proteomes" id="UP000076532">
    <property type="component" value="Unassembled WGS sequence"/>
</dbReference>
<keyword evidence="3" id="KW-1185">Reference proteome</keyword>
<dbReference type="EMBL" id="KV417502">
    <property type="protein sequence ID" value="KZP28607.1"/>
    <property type="molecule type" value="Genomic_DNA"/>
</dbReference>
<dbReference type="STRING" id="436010.A0A166RSI3"/>
<evidence type="ECO:0000313" key="3">
    <source>
        <dbReference type="Proteomes" id="UP000076532"/>
    </source>
</evidence>
<accession>A0A166RSI3</accession>
<organism evidence="2 3">
    <name type="scientific">Athelia psychrophila</name>
    <dbReference type="NCBI Taxonomy" id="1759441"/>
    <lineage>
        <taxon>Eukaryota</taxon>
        <taxon>Fungi</taxon>
        <taxon>Dikarya</taxon>
        <taxon>Basidiomycota</taxon>
        <taxon>Agaricomycotina</taxon>
        <taxon>Agaricomycetes</taxon>
        <taxon>Agaricomycetidae</taxon>
        <taxon>Atheliales</taxon>
        <taxon>Atheliaceae</taxon>
        <taxon>Athelia</taxon>
    </lineage>
</organism>
<proteinExistence type="predicted"/>
<reference evidence="2 3" key="1">
    <citation type="journal article" date="2016" name="Mol. Biol. Evol.">
        <title>Comparative Genomics of Early-Diverging Mushroom-Forming Fungi Provides Insights into the Origins of Lignocellulose Decay Capabilities.</title>
        <authorList>
            <person name="Nagy L.G."/>
            <person name="Riley R."/>
            <person name="Tritt A."/>
            <person name="Adam C."/>
            <person name="Daum C."/>
            <person name="Floudas D."/>
            <person name="Sun H."/>
            <person name="Yadav J.S."/>
            <person name="Pangilinan J."/>
            <person name="Larsson K.H."/>
            <person name="Matsuura K."/>
            <person name="Barry K."/>
            <person name="Labutti K."/>
            <person name="Kuo R."/>
            <person name="Ohm R.A."/>
            <person name="Bhattacharya S.S."/>
            <person name="Shirouzu T."/>
            <person name="Yoshinaga Y."/>
            <person name="Martin F.M."/>
            <person name="Grigoriev I.V."/>
            <person name="Hibbett D.S."/>
        </authorList>
    </citation>
    <scope>NUCLEOTIDE SEQUENCE [LARGE SCALE GENOMIC DNA]</scope>
    <source>
        <strain evidence="2 3">CBS 109695</strain>
    </source>
</reference>
<feature type="chain" id="PRO_5007879194" evidence="1">
    <location>
        <begin position="23"/>
        <end position="290"/>
    </location>
</feature>
<dbReference type="OrthoDB" id="4584900at2759"/>
<evidence type="ECO:0000313" key="2">
    <source>
        <dbReference type="EMBL" id="KZP28607.1"/>
    </source>
</evidence>
<evidence type="ECO:0000256" key="1">
    <source>
        <dbReference type="SAM" id="SignalP"/>
    </source>
</evidence>
<feature type="signal peptide" evidence="1">
    <location>
        <begin position="1"/>
        <end position="22"/>
    </location>
</feature>
<name>A0A166RSI3_9AGAM</name>
<keyword evidence="1" id="KW-0732">Signal</keyword>
<dbReference type="AlphaFoldDB" id="A0A166RSI3"/>
<protein>
    <submittedName>
        <fullName evidence="2">Uncharacterized protein</fullName>
    </submittedName>
</protein>